<dbReference type="PANTHER" id="PTHR21137">
    <property type="entry name" value="ODORANT RECEPTOR"/>
    <property type="match status" value="1"/>
</dbReference>
<evidence type="ECO:0000313" key="12">
    <source>
        <dbReference type="Proteomes" id="UP001177670"/>
    </source>
</evidence>
<gene>
    <name evidence="11" type="ORF">K0M31_009585</name>
</gene>
<evidence type="ECO:0000256" key="4">
    <source>
        <dbReference type="ARBA" id="ARBA00022692"/>
    </source>
</evidence>
<feature type="transmembrane region" description="Helical" evidence="10">
    <location>
        <begin position="12"/>
        <end position="28"/>
    </location>
</feature>
<evidence type="ECO:0000256" key="2">
    <source>
        <dbReference type="ARBA" id="ARBA00022475"/>
    </source>
</evidence>
<keyword evidence="8" id="KW-0675">Receptor</keyword>
<evidence type="ECO:0000256" key="1">
    <source>
        <dbReference type="ARBA" id="ARBA00004651"/>
    </source>
</evidence>
<evidence type="ECO:0000256" key="5">
    <source>
        <dbReference type="ARBA" id="ARBA00022725"/>
    </source>
</evidence>
<keyword evidence="7 10" id="KW-0472">Membrane</keyword>
<dbReference type="AlphaFoldDB" id="A0AA40FND2"/>
<dbReference type="Proteomes" id="UP001177670">
    <property type="component" value="Unassembled WGS sequence"/>
</dbReference>
<organism evidence="11 12">
    <name type="scientific">Melipona bicolor</name>
    <dbReference type="NCBI Taxonomy" id="60889"/>
    <lineage>
        <taxon>Eukaryota</taxon>
        <taxon>Metazoa</taxon>
        <taxon>Ecdysozoa</taxon>
        <taxon>Arthropoda</taxon>
        <taxon>Hexapoda</taxon>
        <taxon>Insecta</taxon>
        <taxon>Pterygota</taxon>
        <taxon>Neoptera</taxon>
        <taxon>Endopterygota</taxon>
        <taxon>Hymenoptera</taxon>
        <taxon>Apocrita</taxon>
        <taxon>Aculeata</taxon>
        <taxon>Apoidea</taxon>
        <taxon>Anthophila</taxon>
        <taxon>Apidae</taxon>
        <taxon>Melipona</taxon>
    </lineage>
</organism>
<evidence type="ECO:0000256" key="7">
    <source>
        <dbReference type="ARBA" id="ARBA00023136"/>
    </source>
</evidence>
<reference evidence="11" key="1">
    <citation type="submission" date="2021-10" db="EMBL/GenBank/DDBJ databases">
        <title>Melipona bicolor Genome sequencing and assembly.</title>
        <authorList>
            <person name="Araujo N.S."/>
            <person name="Arias M.C."/>
        </authorList>
    </citation>
    <scope>NUCLEOTIDE SEQUENCE</scope>
    <source>
        <strain evidence="11">USP_2M_L1-L4_2017</strain>
        <tissue evidence="11">Whole body</tissue>
    </source>
</reference>
<dbReference type="PANTHER" id="PTHR21137:SF35">
    <property type="entry name" value="ODORANT RECEPTOR 19A-RELATED"/>
    <property type="match status" value="1"/>
</dbReference>
<name>A0AA40FND2_9HYME</name>
<keyword evidence="6 10" id="KW-1133">Transmembrane helix</keyword>
<evidence type="ECO:0000256" key="8">
    <source>
        <dbReference type="ARBA" id="ARBA00023170"/>
    </source>
</evidence>
<comment type="caution">
    <text evidence="11">The sequence shown here is derived from an EMBL/GenBank/DDBJ whole genome shotgun (WGS) entry which is preliminary data.</text>
</comment>
<dbReference type="InterPro" id="IPR004117">
    <property type="entry name" value="7tm6_olfct_rcpt"/>
</dbReference>
<keyword evidence="5" id="KW-0552">Olfaction</keyword>
<dbReference type="GO" id="GO:0007165">
    <property type="term" value="P:signal transduction"/>
    <property type="evidence" value="ECO:0007669"/>
    <property type="project" value="UniProtKB-KW"/>
</dbReference>
<evidence type="ECO:0000313" key="11">
    <source>
        <dbReference type="EMBL" id="KAK1122363.1"/>
    </source>
</evidence>
<keyword evidence="9" id="KW-0807">Transducer</keyword>
<protein>
    <submittedName>
        <fullName evidence="11">Uncharacterized protein</fullName>
    </submittedName>
</protein>
<dbReference type="GO" id="GO:0005886">
    <property type="term" value="C:plasma membrane"/>
    <property type="evidence" value="ECO:0007669"/>
    <property type="project" value="UniProtKB-SubCell"/>
</dbReference>
<keyword evidence="2" id="KW-1003">Cell membrane</keyword>
<accession>A0AA40FND2</accession>
<dbReference type="GO" id="GO:0004984">
    <property type="term" value="F:olfactory receptor activity"/>
    <property type="evidence" value="ECO:0007669"/>
    <property type="project" value="InterPro"/>
</dbReference>
<evidence type="ECO:0000256" key="10">
    <source>
        <dbReference type="SAM" id="Phobius"/>
    </source>
</evidence>
<keyword evidence="12" id="KW-1185">Reference proteome</keyword>
<dbReference type="Pfam" id="PF02949">
    <property type="entry name" value="7tm_6"/>
    <property type="match status" value="1"/>
</dbReference>
<feature type="transmembrane region" description="Helical" evidence="10">
    <location>
        <begin position="40"/>
        <end position="57"/>
    </location>
</feature>
<evidence type="ECO:0000256" key="6">
    <source>
        <dbReference type="ARBA" id="ARBA00022989"/>
    </source>
</evidence>
<keyword evidence="4 10" id="KW-0812">Transmembrane</keyword>
<sequence>MVNDNFKTITSMQFLISTGVMCFSLYRLSLMKINLKFLETVSYTLCLLMQIFYYCWYGNEVKLKSLEIPNVVLESNLWSLNENSKKILLLITRRALEPIEFTGYHIISMNLESFVMVSVEGTSVSVTL</sequence>
<dbReference type="EMBL" id="JAHYIQ010000023">
    <property type="protein sequence ID" value="KAK1122363.1"/>
    <property type="molecule type" value="Genomic_DNA"/>
</dbReference>
<evidence type="ECO:0000256" key="3">
    <source>
        <dbReference type="ARBA" id="ARBA00022606"/>
    </source>
</evidence>
<comment type="subcellular location">
    <subcellularLocation>
        <location evidence="1">Cell membrane</location>
        <topology evidence="1">Multi-pass membrane protein</topology>
    </subcellularLocation>
</comment>
<dbReference type="GO" id="GO:0005549">
    <property type="term" value="F:odorant binding"/>
    <property type="evidence" value="ECO:0007669"/>
    <property type="project" value="InterPro"/>
</dbReference>
<evidence type="ECO:0000256" key="9">
    <source>
        <dbReference type="ARBA" id="ARBA00023224"/>
    </source>
</evidence>
<proteinExistence type="predicted"/>
<keyword evidence="3" id="KW-0716">Sensory transduction</keyword>